<organism evidence="8 9">
    <name type="scientific">Edaphochlamys debaryana</name>
    <dbReference type="NCBI Taxonomy" id="47281"/>
    <lineage>
        <taxon>Eukaryota</taxon>
        <taxon>Viridiplantae</taxon>
        <taxon>Chlorophyta</taxon>
        <taxon>core chlorophytes</taxon>
        <taxon>Chlorophyceae</taxon>
        <taxon>CS clade</taxon>
        <taxon>Chlamydomonadales</taxon>
        <taxon>Chlamydomonadales incertae sedis</taxon>
        <taxon>Edaphochlamys</taxon>
    </lineage>
</organism>
<dbReference type="PANTHER" id="PTHR10683">
    <property type="entry name" value="TRANSALDOLASE"/>
    <property type="match status" value="1"/>
</dbReference>
<evidence type="ECO:0000256" key="3">
    <source>
        <dbReference type="ARBA" id="ARBA00013151"/>
    </source>
</evidence>
<evidence type="ECO:0000256" key="6">
    <source>
        <dbReference type="ARBA" id="ARBA00023270"/>
    </source>
</evidence>
<dbReference type="CDD" id="cd00957">
    <property type="entry name" value="Transaldolase_TalAB"/>
    <property type="match status" value="1"/>
</dbReference>
<keyword evidence="4 7" id="KW-0808">Transferase</keyword>
<dbReference type="OrthoDB" id="2015515at2759"/>
<dbReference type="EC" id="2.2.1.2" evidence="3 7"/>
<protein>
    <recommendedName>
        <fullName evidence="3 7">Transaldolase</fullName>
        <ecNumber evidence="3 7">2.2.1.2</ecNumber>
    </recommendedName>
</protein>
<keyword evidence="9" id="KW-1185">Reference proteome</keyword>
<evidence type="ECO:0000313" key="9">
    <source>
        <dbReference type="Proteomes" id="UP000612055"/>
    </source>
</evidence>
<evidence type="ECO:0000256" key="5">
    <source>
        <dbReference type="ARBA" id="ARBA00023126"/>
    </source>
</evidence>
<dbReference type="GO" id="GO:0005975">
    <property type="term" value="P:carbohydrate metabolic process"/>
    <property type="evidence" value="ECO:0007669"/>
    <property type="project" value="InterPro"/>
</dbReference>
<dbReference type="SUPFAM" id="SSF51569">
    <property type="entry name" value="Aldolase"/>
    <property type="match status" value="1"/>
</dbReference>
<dbReference type="PROSITE" id="PS00958">
    <property type="entry name" value="TRANSALDOLASE_2"/>
    <property type="match status" value="1"/>
</dbReference>
<evidence type="ECO:0000256" key="4">
    <source>
        <dbReference type="ARBA" id="ARBA00022679"/>
    </source>
</evidence>
<comment type="similarity">
    <text evidence="2">Belongs to the transaldolase family. Type 1 subfamily.</text>
</comment>
<dbReference type="Gene3D" id="3.20.20.70">
    <property type="entry name" value="Aldolase class I"/>
    <property type="match status" value="1"/>
</dbReference>
<accession>A0A835YQ67</accession>
<comment type="caution">
    <text evidence="8">The sequence shown here is derived from an EMBL/GenBank/DDBJ whole genome shotgun (WGS) entry which is preliminary data.</text>
</comment>
<sequence length="375" mass="40722">MALLQRTQVGTGCPAARRGRSRVPAVTVRAYLEEKAPTKAGAVSSHKNQLEALKSMSVVVADTGELDLVKKFTPMDCTTNPSLVYKALAMPENRHFLERALAADKKVHAHGPEGVARPYAGVADQLSVDLGCELLKIVPGRVSTEVDATLSYSTPSSVDKALHLVDLYARKGVDPSRLYIKLASTWEGIQACQRLERQGINCNMTLLFSFAQAAACADAGATLISPFVGRIMDWYKAKEGRDFAPHEDPGVLSVKRIYNYYKAHGYKTIVMAASFRNAGEIRELAGCDKITISPQLLEELEKAPGGLERKLTPERALADSIKLSGITEALFTKLHGADQMAVDKLKQGIDGFAADQKKLEELLASIATTSVRNNH</sequence>
<evidence type="ECO:0000256" key="1">
    <source>
        <dbReference type="ARBA" id="ARBA00004857"/>
    </source>
</evidence>
<dbReference type="InterPro" id="IPR004730">
    <property type="entry name" value="Transaldolase_1"/>
</dbReference>
<dbReference type="InterPro" id="IPR001585">
    <property type="entry name" value="TAL/FSA"/>
</dbReference>
<dbReference type="EMBL" id="JAEHOE010000001">
    <property type="protein sequence ID" value="KAG2501829.1"/>
    <property type="molecule type" value="Genomic_DNA"/>
</dbReference>
<dbReference type="GO" id="GO:0006098">
    <property type="term" value="P:pentose-phosphate shunt"/>
    <property type="evidence" value="ECO:0007669"/>
    <property type="project" value="UniProtKB-UniPathway"/>
</dbReference>
<dbReference type="NCBIfam" id="TIGR00874">
    <property type="entry name" value="talAB"/>
    <property type="match status" value="1"/>
</dbReference>
<keyword evidence="6" id="KW-0704">Schiff base</keyword>
<dbReference type="AlphaFoldDB" id="A0A835YQ67"/>
<comment type="function">
    <text evidence="7">Catalyzes the rate-limiting step of the non-oxidative phase in the pentose phosphate pathway. Catalyzes the reversible conversion of sedheptulose-7-phosphate and D-glyceraldehyde 3-phosphate into erythrose-4-phosphate and beta-D-fructose 6-phosphate.</text>
</comment>
<dbReference type="PROSITE" id="PS01054">
    <property type="entry name" value="TRANSALDOLASE_1"/>
    <property type="match status" value="1"/>
</dbReference>
<dbReference type="InterPro" id="IPR013785">
    <property type="entry name" value="Aldolase_TIM"/>
</dbReference>
<dbReference type="GO" id="GO:0004801">
    <property type="term" value="F:transaldolase activity"/>
    <property type="evidence" value="ECO:0007669"/>
    <property type="project" value="UniProtKB-EC"/>
</dbReference>
<evidence type="ECO:0000313" key="8">
    <source>
        <dbReference type="EMBL" id="KAG2501829.1"/>
    </source>
</evidence>
<dbReference type="Proteomes" id="UP000612055">
    <property type="component" value="Unassembled WGS sequence"/>
</dbReference>
<evidence type="ECO:0000256" key="2">
    <source>
        <dbReference type="ARBA" id="ARBA00008012"/>
    </source>
</evidence>
<dbReference type="PANTHER" id="PTHR10683:SF18">
    <property type="entry name" value="TRANSALDOLASE"/>
    <property type="match status" value="1"/>
</dbReference>
<dbReference type="UniPathway" id="UPA00115">
    <property type="reaction ID" value="UER00414"/>
</dbReference>
<dbReference type="InterPro" id="IPR018225">
    <property type="entry name" value="Transaldolase_AS"/>
</dbReference>
<reference evidence="8" key="1">
    <citation type="journal article" date="2020" name="bioRxiv">
        <title>Comparative genomics of Chlamydomonas.</title>
        <authorList>
            <person name="Craig R.J."/>
            <person name="Hasan A.R."/>
            <person name="Ness R.W."/>
            <person name="Keightley P.D."/>
        </authorList>
    </citation>
    <scope>NUCLEOTIDE SEQUENCE</scope>
    <source>
        <strain evidence="8">CCAP 11/70</strain>
    </source>
</reference>
<evidence type="ECO:0000256" key="7">
    <source>
        <dbReference type="RuleBase" id="RU000501"/>
    </source>
</evidence>
<dbReference type="Pfam" id="PF00923">
    <property type="entry name" value="TAL_FSA"/>
    <property type="match status" value="1"/>
</dbReference>
<keyword evidence="5 7" id="KW-0570">Pentose shunt</keyword>
<comment type="catalytic activity">
    <reaction evidence="7">
        <text>D-sedoheptulose 7-phosphate + D-glyceraldehyde 3-phosphate = D-erythrose 4-phosphate + beta-D-fructose 6-phosphate</text>
        <dbReference type="Rhea" id="RHEA:17053"/>
        <dbReference type="ChEBI" id="CHEBI:16897"/>
        <dbReference type="ChEBI" id="CHEBI:57483"/>
        <dbReference type="ChEBI" id="CHEBI:57634"/>
        <dbReference type="ChEBI" id="CHEBI:59776"/>
        <dbReference type="EC" id="2.2.1.2"/>
    </reaction>
</comment>
<proteinExistence type="inferred from homology"/>
<gene>
    <name evidence="8" type="ORF">HYH03_000328</name>
</gene>
<name>A0A835YQ67_9CHLO</name>
<comment type="pathway">
    <text evidence="1 7">Carbohydrate degradation; pentose phosphate pathway; D-glyceraldehyde 3-phosphate and beta-D-fructose 6-phosphate from D-ribose 5-phosphate and D-xylulose 5-phosphate (non-oxidative stage): step 2/3.</text>
</comment>
<dbReference type="GO" id="GO:0005737">
    <property type="term" value="C:cytoplasm"/>
    <property type="evidence" value="ECO:0007669"/>
    <property type="project" value="InterPro"/>
</dbReference>